<sequence length="345" mass="38218">MPHANAPLTPQGRRRLCERVDAGRPIAHVAAEAGISRRCLAKWHARWTEAGPAGLLDHSSTPTSSPGRTGPEIEHLVELVRRQTKYGAARISTVLRDQHQCTVAPVTVHRILVRKGISRVSDLDPPTGQQLRTVIRFEHDKPGSLVASDIKKIGRIPTGGGWWAHGRGSDGHRASKRRGQGTGAVGYTYLHSAIDDHSRLAYTEALENEKGVTAADFWLRAVVFFAEHGITTIHHVLTDNGACYRSHAWAKAVADTGTRHKRTRPYHPSTNGKAERFNGTLSREWAYAREYGSEEERRIALVDFLNFYNHERPFLGWLDCCVTLHRSATRAGSATDLLACGARGW</sequence>
<reference evidence="3 4" key="1">
    <citation type="submission" date="2019-09" db="EMBL/GenBank/DDBJ databases">
        <title>Report of infection by Mycobacterium simiae a patient suffering from pulmonary tuberculosis.</title>
        <authorList>
            <person name="Mohanty P.S."/>
            <person name="Bansal A.K."/>
            <person name="Singh H."/>
            <person name="Sharma S."/>
            <person name="Patil S.A."/>
            <person name="Upadhaya P."/>
            <person name="Singh P.K."/>
            <person name="Kumar D."/>
            <person name="Kumar S."/>
            <person name="Singh R.K."/>
            <person name="Chaudhary B."/>
        </authorList>
    </citation>
    <scope>NUCLEOTIDE SEQUENCE [LARGE SCALE GENOMIC DNA]</scope>
    <source>
        <strain evidence="3 4">JAL-560-SIM</strain>
    </source>
</reference>
<dbReference type="InterPro" id="IPR047656">
    <property type="entry name" value="IS481-like_transpos"/>
</dbReference>
<proteinExistence type="predicted"/>
<dbReference type="SUPFAM" id="SSF46689">
    <property type="entry name" value="Homeodomain-like"/>
    <property type="match status" value="1"/>
</dbReference>
<accession>A0A5B1BJ26</accession>
<name>A0A5B1BJ26_MYCSI</name>
<dbReference type="Pfam" id="PF13565">
    <property type="entry name" value="HTH_32"/>
    <property type="match status" value="1"/>
</dbReference>
<dbReference type="EMBL" id="VTZN01000140">
    <property type="protein sequence ID" value="KAA1248667.1"/>
    <property type="molecule type" value="Genomic_DNA"/>
</dbReference>
<dbReference type="InterPro" id="IPR009057">
    <property type="entry name" value="Homeodomain-like_sf"/>
</dbReference>
<evidence type="ECO:0000313" key="3">
    <source>
        <dbReference type="EMBL" id="KAA1248667.1"/>
    </source>
</evidence>
<dbReference type="OrthoDB" id="568335at2"/>
<dbReference type="Proteomes" id="UP000324701">
    <property type="component" value="Unassembled WGS sequence"/>
</dbReference>
<feature type="compositionally biased region" description="Low complexity" evidence="1">
    <location>
        <begin position="59"/>
        <end position="70"/>
    </location>
</feature>
<dbReference type="NCBIfam" id="NF033577">
    <property type="entry name" value="transpos_IS481"/>
    <property type="match status" value="1"/>
</dbReference>
<comment type="caution">
    <text evidence="3">The sequence shown here is derived from an EMBL/GenBank/DDBJ whole genome shotgun (WGS) entry which is preliminary data.</text>
</comment>
<feature type="domain" description="Integrase catalytic" evidence="2">
    <location>
        <begin position="153"/>
        <end position="312"/>
    </location>
</feature>
<gene>
    <name evidence="3" type="ORF">F0Q45_19335</name>
</gene>
<keyword evidence="4" id="KW-1185">Reference proteome</keyword>
<dbReference type="AlphaFoldDB" id="A0A5B1BJ26"/>
<dbReference type="InterPro" id="IPR012337">
    <property type="entry name" value="RNaseH-like_sf"/>
</dbReference>
<dbReference type="GO" id="GO:0015074">
    <property type="term" value="P:DNA integration"/>
    <property type="evidence" value="ECO:0007669"/>
    <property type="project" value="InterPro"/>
</dbReference>
<dbReference type="GO" id="GO:0003676">
    <property type="term" value="F:nucleic acid binding"/>
    <property type="evidence" value="ECO:0007669"/>
    <property type="project" value="InterPro"/>
</dbReference>
<feature type="region of interest" description="Disordered" evidence="1">
    <location>
        <begin position="52"/>
        <end position="71"/>
    </location>
</feature>
<evidence type="ECO:0000259" key="2">
    <source>
        <dbReference type="PROSITE" id="PS50994"/>
    </source>
</evidence>
<evidence type="ECO:0000256" key="1">
    <source>
        <dbReference type="SAM" id="MobiDB-lite"/>
    </source>
</evidence>
<dbReference type="PANTHER" id="PTHR35004:SF6">
    <property type="entry name" value="TRANSPOSASE"/>
    <property type="match status" value="1"/>
</dbReference>
<organism evidence="3 4">
    <name type="scientific">Mycobacterium simiae</name>
    <name type="common">Mycobacterium habana</name>
    <dbReference type="NCBI Taxonomy" id="1784"/>
    <lineage>
        <taxon>Bacteria</taxon>
        <taxon>Bacillati</taxon>
        <taxon>Actinomycetota</taxon>
        <taxon>Actinomycetes</taxon>
        <taxon>Mycobacteriales</taxon>
        <taxon>Mycobacteriaceae</taxon>
        <taxon>Mycobacterium</taxon>
        <taxon>Mycobacterium simiae complex</taxon>
    </lineage>
</organism>
<dbReference type="PANTHER" id="PTHR35004">
    <property type="entry name" value="TRANSPOSASE RV3428C-RELATED"/>
    <property type="match status" value="1"/>
</dbReference>
<dbReference type="InterPro" id="IPR036397">
    <property type="entry name" value="RNaseH_sf"/>
</dbReference>
<dbReference type="SUPFAM" id="SSF53098">
    <property type="entry name" value="Ribonuclease H-like"/>
    <property type="match status" value="1"/>
</dbReference>
<dbReference type="PROSITE" id="PS50994">
    <property type="entry name" value="INTEGRASE"/>
    <property type="match status" value="1"/>
</dbReference>
<protein>
    <submittedName>
        <fullName evidence="3">IS481 family transposase</fullName>
    </submittedName>
</protein>
<evidence type="ECO:0000313" key="4">
    <source>
        <dbReference type="Proteomes" id="UP000324701"/>
    </source>
</evidence>
<dbReference type="RefSeq" id="WP_149655471.1">
    <property type="nucleotide sequence ID" value="NZ_VTZN01000140.1"/>
</dbReference>
<dbReference type="Pfam" id="PF00665">
    <property type="entry name" value="rve"/>
    <property type="match status" value="1"/>
</dbReference>
<dbReference type="Gene3D" id="3.30.420.10">
    <property type="entry name" value="Ribonuclease H-like superfamily/Ribonuclease H"/>
    <property type="match status" value="1"/>
</dbReference>
<dbReference type="InterPro" id="IPR001584">
    <property type="entry name" value="Integrase_cat-core"/>
</dbReference>